<protein>
    <submittedName>
        <fullName evidence="2">Uncharacterized protein</fullName>
    </submittedName>
</protein>
<organism evidence="2 3">
    <name type="scientific">Dreissena polymorpha</name>
    <name type="common">Zebra mussel</name>
    <name type="synonym">Mytilus polymorpha</name>
    <dbReference type="NCBI Taxonomy" id="45954"/>
    <lineage>
        <taxon>Eukaryota</taxon>
        <taxon>Metazoa</taxon>
        <taxon>Spiralia</taxon>
        <taxon>Lophotrochozoa</taxon>
        <taxon>Mollusca</taxon>
        <taxon>Bivalvia</taxon>
        <taxon>Autobranchia</taxon>
        <taxon>Heteroconchia</taxon>
        <taxon>Euheterodonta</taxon>
        <taxon>Imparidentia</taxon>
        <taxon>Neoheterodontei</taxon>
        <taxon>Myida</taxon>
        <taxon>Dreissenoidea</taxon>
        <taxon>Dreissenidae</taxon>
        <taxon>Dreissena</taxon>
    </lineage>
</organism>
<accession>A0A9D4GJH0</accession>
<reference evidence="2" key="1">
    <citation type="journal article" date="2019" name="bioRxiv">
        <title>The Genome of the Zebra Mussel, Dreissena polymorpha: A Resource for Invasive Species Research.</title>
        <authorList>
            <person name="McCartney M.A."/>
            <person name="Auch B."/>
            <person name="Kono T."/>
            <person name="Mallez S."/>
            <person name="Zhang Y."/>
            <person name="Obille A."/>
            <person name="Becker A."/>
            <person name="Abrahante J.E."/>
            <person name="Garbe J."/>
            <person name="Badalamenti J.P."/>
            <person name="Herman A."/>
            <person name="Mangelson H."/>
            <person name="Liachko I."/>
            <person name="Sullivan S."/>
            <person name="Sone E.D."/>
            <person name="Koren S."/>
            <person name="Silverstein K.A.T."/>
            <person name="Beckman K.B."/>
            <person name="Gohl D.M."/>
        </authorList>
    </citation>
    <scope>NUCLEOTIDE SEQUENCE</scope>
    <source>
        <strain evidence="2">Duluth1</strain>
        <tissue evidence="2">Whole animal</tissue>
    </source>
</reference>
<comment type="caution">
    <text evidence="2">The sequence shown here is derived from an EMBL/GenBank/DDBJ whole genome shotgun (WGS) entry which is preliminary data.</text>
</comment>
<gene>
    <name evidence="2" type="ORF">DPMN_120287</name>
</gene>
<keyword evidence="3" id="KW-1185">Reference proteome</keyword>
<evidence type="ECO:0000313" key="2">
    <source>
        <dbReference type="EMBL" id="KAH3818566.1"/>
    </source>
</evidence>
<dbReference type="EMBL" id="JAIWYP010000005">
    <property type="protein sequence ID" value="KAH3818566.1"/>
    <property type="molecule type" value="Genomic_DNA"/>
</dbReference>
<feature type="compositionally biased region" description="Basic and acidic residues" evidence="1">
    <location>
        <begin position="37"/>
        <end position="70"/>
    </location>
</feature>
<sequence length="79" mass="9680">MGMSNAERQRKYRLLRDLNYDRRQEYLQKCKDKYKDDKAVGKKKNVKDMTDRERDGVLEKNEELRRELPGKRRNKAKTF</sequence>
<evidence type="ECO:0000256" key="1">
    <source>
        <dbReference type="SAM" id="MobiDB-lite"/>
    </source>
</evidence>
<name>A0A9D4GJH0_DREPO</name>
<dbReference type="Proteomes" id="UP000828390">
    <property type="component" value="Unassembled WGS sequence"/>
</dbReference>
<dbReference type="AlphaFoldDB" id="A0A9D4GJH0"/>
<reference evidence="2" key="2">
    <citation type="submission" date="2020-11" db="EMBL/GenBank/DDBJ databases">
        <authorList>
            <person name="McCartney M.A."/>
            <person name="Auch B."/>
            <person name="Kono T."/>
            <person name="Mallez S."/>
            <person name="Becker A."/>
            <person name="Gohl D.M."/>
            <person name="Silverstein K.A.T."/>
            <person name="Koren S."/>
            <person name="Bechman K.B."/>
            <person name="Herman A."/>
            <person name="Abrahante J.E."/>
            <person name="Garbe J."/>
        </authorList>
    </citation>
    <scope>NUCLEOTIDE SEQUENCE</scope>
    <source>
        <strain evidence="2">Duluth1</strain>
        <tissue evidence="2">Whole animal</tissue>
    </source>
</reference>
<evidence type="ECO:0000313" key="3">
    <source>
        <dbReference type="Proteomes" id="UP000828390"/>
    </source>
</evidence>
<proteinExistence type="predicted"/>
<feature type="region of interest" description="Disordered" evidence="1">
    <location>
        <begin position="37"/>
        <end position="79"/>
    </location>
</feature>